<evidence type="ECO:0000313" key="6">
    <source>
        <dbReference type="Proteomes" id="UP001467690"/>
    </source>
</evidence>
<dbReference type="PANTHER" id="PTHR32347">
    <property type="entry name" value="EFFLUX SYSTEM COMPONENT YKNX-RELATED"/>
    <property type="match status" value="1"/>
</dbReference>
<comment type="caution">
    <text evidence="5">The sequence shown here is derived from an EMBL/GenBank/DDBJ whole genome shotgun (WGS) entry which is preliminary data.</text>
</comment>
<dbReference type="NCBIfam" id="TIGR01730">
    <property type="entry name" value="RND_mfp"/>
    <property type="match status" value="1"/>
</dbReference>
<dbReference type="PANTHER" id="PTHR32347:SF23">
    <property type="entry name" value="BLL5650 PROTEIN"/>
    <property type="match status" value="1"/>
</dbReference>
<proteinExistence type="inferred from homology"/>
<gene>
    <name evidence="5" type="ORF">ABS311_01755</name>
</gene>
<dbReference type="InterPro" id="IPR000089">
    <property type="entry name" value="Biotin_lipoyl"/>
</dbReference>
<organism evidence="5 6">
    <name type="scientific">Catenovulum sediminis</name>
    <dbReference type="NCBI Taxonomy" id="1740262"/>
    <lineage>
        <taxon>Bacteria</taxon>
        <taxon>Pseudomonadati</taxon>
        <taxon>Pseudomonadota</taxon>
        <taxon>Gammaproteobacteria</taxon>
        <taxon>Alteromonadales</taxon>
        <taxon>Alteromonadaceae</taxon>
        <taxon>Catenovulum</taxon>
    </lineage>
</organism>
<accession>A0ABV1RCY1</accession>
<name>A0ABV1RCY1_9ALTE</name>
<keyword evidence="6" id="KW-1185">Reference proteome</keyword>
<dbReference type="InterPro" id="IPR050465">
    <property type="entry name" value="UPF0194_transport"/>
</dbReference>
<protein>
    <submittedName>
        <fullName evidence="5">Efflux RND transporter periplasmic adaptor subunit</fullName>
    </submittedName>
</protein>
<sequence length="339" mass="38079">MKLVVLLFVTLIVGALYMQLGWSRNTTPNAYETYRVKSGDLIITHTVSGIFESKNKFIVRSGMTGKVEELLINEGDTVNKGQPIVKLDCRKHNLEIEDIKLSIERTNYSLNHFKKEEQALESLYQAGGKSKQEVSELTYKIAELDFDHKRLINELKQKHLMAEHCLVHSATNGVVSDVLVKEGQIVNSGEKFAQLIDTSDIKLVSYVNEFDVKSFEVGQKIKVSLGEYDKTSFDGQITYISELVVKHEGANAVEVEFSLDNMTQGIKVGQQAIVNVETNSYLNVKIVPQEFLKFTEQGIFINFLDGDEIAAKQITPVGGDYINVGVRDELIEGMQLIKH</sequence>
<evidence type="ECO:0000256" key="2">
    <source>
        <dbReference type="ARBA" id="ARBA00009477"/>
    </source>
</evidence>
<feature type="domain" description="Lipoyl-binding" evidence="4">
    <location>
        <begin position="33"/>
        <end position="87"/>
    </location>
</feature>
<evidence type="ECO:0000256" key="1">
    <source>
        <dbReference type="ARBA" id="ARBA00004196"/>
    </source>
</evidence>
<dbReference type="RefSeq" id="WP_143871827.1">
    <property type="nucleotide sequence ID" value="NZ_CP041660.1"/>
</dbReference>
<dbReference type="EMBL" id="JBELOE010000061">
    <property type="protein sequence ID" value="MER2490610.1"/>
    <property type="molecule type" value="Genomic_DNA"/>
</dbReference>
<dbReference type="InterPro" id="IPR006143">
    <property type="entry name" value="RND_pump_MFP"/>
</dbReference>
<evidence type="ECO:0000259" key="4">
    <source>
        <dbReference type="Pfam" id="PF00364"/>
    </source>
</evidence>
<comment type="subcellular location">
    <subcellularLocation>
        <location evidence="1">Cell envelope</location>
    </subcellularLocation>
</comment>
<dbReference type="Gene3D" id="2.40.50.100">
    <property type="match status" value="1"/>
</dbReference>
<reference evidence="5 6" key="1">
    <citation type="submission" date="2024-06" db="EMBL/GenBank/DDBJ databases">
        <authorList>
            <person name="Chen R.Y."/>
        </authorList>
    </citation>
    <scope>NUCLEOTIDE SEQUENCE [LARGE SCALE GENOMIC DNA]</scope>
    <source>
        <strain evidence="5 6">D2</strain>
    </source>
</reference>
<comment type="similarity">
    <text evidence="2">Belongs to the membrane fusion protein (MFP) (TC 8.A.1) family.</text>
</comment>
<dbReference type="SUPFAM" id="SSF111369">
    <property type="entry name" value="HlyD-like secretion proteins"/>
    <property type="match status" value="1"/>
</dbReference>
<evidence type="ECO:0000313" key="5">
    <source>
        <dbReference type="EMBL" id="MER2490610.1"/>
    </source>
</evidence>
<dbReference type="Proteomes" id="UP001467690">
    <property type="component" value="Unassembled WGS sequence"/>
</dbReference>
<dbReference type="Pfam" id="PF00364">
    <property type="entry name" value="Biotin_lipoyl"/>
    <property type="match status" value="1"/>
</dbReference>
<keyword evidence="3" id="KW-0175">Coiled coil</keyword>
<dbReference type="Gene3D" id="2.40.30.170">
    <property type="match status" value="1"/>
</dbReference>
<evidence type="ECO:0000256" key="3">
    <source>
        <dbReference type="ARBA" id="ARBA00023054"/>
    </source>
</evidence>